<dbReference type="InterPro" id="IPR000594">
    <property type="entry name" value="ThiF_NAD_FAD-bd"/>
</dbReference>
<dbReference type="SUPFAM" id="SSF69572">
    <property type="entry name" value="Activating enzymes of the ubiquitin-like proteins"/>
    <property type="match status" value="1"/>
</dbReference>
<dbReference type="Pfam" id="PF00899">
    <property type="entry name" value="ThiF"/>
    <property type="match status" value="1"/>
</dbReference>
<dbReference type="InterPro" id="IPR035985">
    <property type="entry name" value="Ubiquitin-activating_enz"/>
</dbReference>
<sequence>MSSPAPKSPEMSDKSRKYDRQIRLWGEHGQTLLENAQICLINATALGTEILKGVVLPGIGGFTIVDSGLVTEEDIGCNFFLDSGSVGQSRARSCMQLLQELNPDVNGEYVDEAVDQLIDGQPEFFMSFDVIVGTTGSKRTIVWMPNLLLVMHIPC</sequence>
<protein>
    <submittedName>
        <fullName evidence="2">Nedd8-activating enzyme E1 regulatory subunit</fullName>
    </submittedName>
</protein>
<evidence type="ECO:0000259" key="1">
    <source>
        <dbReference type="Pfam" id="PF00899"/>
    </source>
</evidence>
<feature type="domain" description="THIF-type NAD/FAD binding fold" evidence="1">
    <location>
        <begin position="18"/>
        <end position="143"/>
    </location>
</feature>
<dbReference type="GO" id="GO:0005737">
    <property type="term" value="C:cytoplasm"/>
    <property type="evidence" value="ECO:0007669"/>
    <property type="project" value="TreeGrafter"/>
</dbReference>
<dbReference type="EMBL" id="HBUE01242907">
    <property type="protein sequence ID" value="CAG6550264.1"/>
    <property type="molecule type" value="Transcribed_RNA"/>
</dbReference>
<accession>A0A8D8IBP2</accession>
<dbReference type="PANTHER" id="PTHR10953">
    <property type="entry name" value="UBIQUITIN-ACTIVATING ENZYME E1"/>
    <property type="match status" value="1"/>
</dbReference>
<dbReference type="InterPro" id="IPR045886">
    <property type="entry name" value="ThiF/MoeB/HesA"/>
</dbReference>
<dbReference type="EMBL" id="HBUE01350001">
    <property type="protein sequence ID" value="CAG6602558.1"/>
    <property type="molecule type" value="Transcribed_RNA"/>
</dbReference>
<organism evidence="2">
    <name type="scientific">Culex pipiens</name>
    <name type="common">House mosquito</name>
    <dbReference type="NCBI Taxonomy" id="7175"/>
    <lineage>
        <taxon>Eukaryota</taxon>
        <taxon>Metazoa</taxon>
        <taxon>Ecdysozoa</taxon>
        <taxon>Arthropoda</taxon>
        <taxon>Hexapoda</taxon>
        <taxon>Insecta</taxon>
        <taxon>Pterygota</taxon>
        <taxon>Neoptera</taxon>
        <taxon>Endopterygota</taxon>
        <taxon>Diptera</taxon>
        <taxon>Nematocera</taxon>
        <taxon>Culicoidea</taxon>
        <taxon>Culicidae</taxon>
        <taxon>Culicinae</taxon>
        <taxon>Culicini</taxon>
        <taxon>Culex</taxon>
        <taxon>Culex</taxon>
    </lineage>
</organism>
<dbReference type="Gene3D" id="3.40.50.720">
    <property type="entry name" value="NAD(P)-binding Rossmann-like Domain"/>
    <property type="match status" value="1"/>
</dbReference>
<dbReference type="AlphaFoldDB" id="A0A8D8IBP2"/>
<evidence type="ECO:0000313" key="2">
    <source>
        <dbReference type="EMBL" id="CAG6550264.1"/>
    </source>
</evidence>
<dbReference type="PANTHER" id="PTHR10953:SF29">
    <property type="entry name" value="NEDD8-ACTIVATING ENZYME E1 REGULATORY SUBUNIT"/>
    <property type="match status" value="1"/>
</dbReference>
<proteinExistence type="predicted"/>
<dbReference type="GO" id="GO:0045116">
    <property type="term" value="P:protein neddylation"/>
    <property type="evidence" value="ECO:0007669"/>
    <property type="project" value="TreeGrafter"/>
</dbReference>
<name>A0A8D8IBP2_CULPI</name>
<reference evidence="2" key="1">
    <citation type="submission" date="2021-05" db="EMBL/GenBank/DDBJ databases">
        <authorList>
            <person name="Alioto T."/>
            <person name="Alioto T."/>
            <person name="Gomez Garrido J."/>
        </authorList>
    </citation>
    <scope>NUCLEOTIDE SEQUENCE</scope>
</reference>
<dbReference type="GO" id="GO:0019781">
    <property type="term" value="F:NEDD8 activating enzyme activity"/>
    <property type="evidence" value="ECO:0007669"/>
    <property type="project" value="TreeGrafter"/>
</dbReference>